<proteinExistence type="predicted"/>
<dbReference type="EMBL" id="JACXAE010000059">
    <property type="protein sequence ID" value="MBD2773720.1"/>
    <property type="molecule type" value="Genomic_DNA"/>
</dbReference>
<sequence>MRLIPRKATSTITIVDQYCDEYKDLFPEVRTFENFKYLHVGILSDIKRKSLPEIAKSVGLHDAQPLQNFLTDSPWSVVELRSRRLELTLKMLKGRAFKLVIDETGDKKKGNHTDYVSRQYIGNLGKVENGIVSVNAYGVLDELTFPLIFLIYKPRKRLKEGEAYKTKPQLAVEIIETLIEWGFNFDLVLADSLYGESPTFVSALTKYEKHYLLAIRSNNKELVSPLQTAPNGEWSEFERVFNNGKQEKRSIQQITFDLEKPETYWRITTDPEQLPKNQTWYVKTDLKSDVSSKLGNFYGLRNWVEYAFKQGKNELGWADFRLTEYHQIEKWWEIVLSVYFFVSLHAQARNESFSHQSSESNNVEPSGFSKHEWWDYKKGWKSTLNNIRLVIQPYIFWNLIKPWLTVFINENLQVGFEKILEIMNCFPGYVPVDSG</sequence>
<name>A0A8J6XD71_9CYAN</name>
<dbReference type="RefSeq" id="WP_190829849.1">
    <property type="nucleotide sequence ID" value="NZ_CAWPPI010000059.1"/>
</dbReference>
<dbReference type="InterPro" id="IPR038721">
    <property type="entry name" value="IS701-like_DDE_dom"/>
</dbReference>
<dbReference type="Pfam" id="PF13546">
    <property type="entry name" value="DDE_5"/>
    <property type="match status" value="1"/>
</dbReference>
<dbReference type="SUPFAM" id="SSF53098">
    <property type="entry name" value="Ribonuclease H-like"/>
    <property type="match status" value="1"/>
</dbReference>
<feature type="domain" description="Transposase IS701-like DDE" evidence="1">
    <location>
        <begin position="33"/>
        <end position="220"/>
    </location>
</feature>
<keyword evidence="3" id="KW-1185">Reference proteome</keyword>
<gene>
    <name evidence="2" type="ORF">ICL16_16990</name>
</gene>
<dbReference type="PANTHER" id="PTHR33627">
    <property type="entry name" value="TRANSPOSASE"/>
    <property type="match status" value="1"/>
</dbReference>
<evidence type="ECO:0000313" key="2">
    <source>
        <dbReference type="EMBL" id="MBD2773720.1"/>
    </source>
</evidence>
<comment type="caution">
    <text evidence="2">The sequence shown here is derived from an EMBL/GenBank/DDBJ whole genome shotgun (WGS) entry which is preliminary data.</text>
</comment>
<dbReference type="AlphaFoldDB" id="A0A8J6XD71"/>
<dbReference type="NCBIfam" id="NF033540">
    <property type="entry name" value="transpos_IS701"/>
    <property type="match status" value="1"/>
</dbReference>
<accession>A0A8J6XD71</accession>
<evidence type="ECO:0000313" key="3">
    <source>
        <dbReference type="Proteomes" id="UP000629098"/>
    </source>
</evidence>
<dbReference type="PANTHER" id="PTHR33627:SF1">
    <property type="entry name" value="TRANSPOSASE"/>
    <property type="match status" value="1"/>
</dbReference>
<evidence type="ECO:0000259" key="1">
    <source>
        <dbReference type="Pfam" id="PF13546"/>
    </source>
</evidence>
<organism evidence="2 3">
    <name type="scientific">Iningainema tapete BLCC-T55</name>
    <dbReference type="NCBI Taxonomy" id="2748662"/>
    <lineage>
        <taxon>Bacteria</taxon>
        <taxon>Bacillati</taxon>
        <taxon>Cyanobacteriota</taxon>
        <taxon>Cyanophyceae</taxon>
        <taxon>Nostocales</taxon>
        <taxon>Scytonemataceae</taxon>
        <taxon>Iningainema tapete</taxon>
    </lineage>
</organism>
<dbReference type="InterPro" id="IPR039365">
    <property type="entry name" value="IS701-like"/>
</dbReference>
<dbReference type="Proteomes" id="UP000629098">
    <property type="component" value="Unassembled WGS sequence"/>
</dbReference>
<dbReference type="InterPro" id="IPR012337">
    <property type="entry name" value="RNaseH-like_sf"/>
</dbReference>
<protein>
    <submittedName>
        <fullName evidence="2">IS701 family transposase</fullName>
    </submittedName>
</protein>
<reference evidence="2" key="1">
    <citation type="submission" date="2020-09" db="EMBL/GenBank/DDBJ databases">
        <title>Iningainema tapete sp. nov. (Scytonemataceae, Cyanobacteria) from greenhouses in central Florida (USA) produces two types of nodularin with biosynthetic potential for microcystin-LR and anabaenopeptins.</title>
        <authorList>
            <person name="Berthold D.E."/>
            <person name="Lefler F.W."/>
            <person name="Huang I.-S."/>
            <person name="Abdulla H."/>
            <person name="Zimba P.V."/>
            <person name="Laughinghouse H.D. IV."/>
        </authorList>
    </citation>
    <scope>NUCLEOTIDE SEQUENCE</scope>
    <source>
        <strain evidence="2">BLCCT55</strain>
    </source>
</reference>